<dbReference type="EMBL" id="CP127173">
    <property type="protein sequence ID" value="WIV54140.1"/>
    <property type="molecule type" value="Genomic_DNA"/>
</dbReference>
<reference evidence="5 6" key="1">
    <citation type="submission" date="2023-06" db="EMBL/GenBank/DDBJ databases">
        <authorList>
            <person name="Oyuntsetseg B."/>
            <person name="Kim S.B."/>
        </authorList>
    </citation>
    <scope>NUCLEOTIDE SEQUENCE [LARGE SCALE GENOMIC DNA]</scope>
    <source>
        <strain evidence="5 6">2-2</strain>
    </source>
</reference>
<keyword evidence="6" id="KW-1185">Reference proteome</keyword>
<feature type="domain" description="HTH araC/xylS-type" evidence="4">
    <location>
        <begin position="1"/>
        <end position="98"/>
    </location>
</feature>
<evidence type="ECO:0000313" key="6">
    <source>
        <dbReference type="Proteomes" id="UP001227101"/>
    </source>
</evidence>
<dbReference type="Pfam" id="PF12833">
    <property type="entry name" value="HTH_18"/>
    <property type="match status" value="1"/>
</dbReference>
<dbReference type="PANTHER" id="PTHR47894">
    <property type="entry name" value="HTH-TYPE TRANSCRIPTIONAL REGULATOR GADX"/>
    <property type="match status" value="1"/>
</dbReference>
<organism evidence="5 6">
    <name type="scientific">Amycolatopsis nalaikhensis</name>
    <dbReference type="NCBI Taxonomy" id="715472"/>
    <lineage>
        <taxon>Bacteria</taxon>
        <taxon>Bacillati</taxon>
        <taxon>Actinomycetota</taxon>
        <taxon>Actinomycetes</taxon>
        <taxon>Pseudonocardiales</taxon>
        <taxon>Pseudonocardiaceae</taxon>
        <taxon>Amycolatopsis</taxon>
    </lineage>
</organism>
<keyword evidence="1" id="KW-0805">Transcription regulation</keyword>
<dbReference type="SUPFAM" id="SSF46689">
    <property type="entry name" value="Homeodomain-like"/>
    <property type="match status" value="1"/>
</dbReference>
<gene>
    <name evidence="5" type="ORF">QP939_35470</name>
</gene>
<dbReference type="InterPro" id="IPR009057">
    <property type="entry name" value="Homeodomain-like_sf"/>
</dbReference>
<dbReference type="PROSITE" id="PS01124">
    <property type="entry name" value="HTH_ARAC_FAMILY_2"/>
    <property type="match status" value="1"/>
</dbReference>
<dbReference type="PANTHER" id="PTHR47894:SF1">
    <property type="entry name" value="HTH-TYPE TRANSCRIPTIONAL REGULATOR VQSM"/>
    <property type="match status" value="1"/>
</dbReference>
<dbReference type="SMART" id="SM00342">
    <property type="entry name" value="HTH_ARAC"/>
    <property type="match status" value="1"/>
</dbReference>
<name>A0ABY8XEV8_9PSEU</name>
<keyword evidence="3" id="KW-0804">Transcription</keyword>
<accession>A0ABY8XEV8</accession>
<keyword evidence="2" id="KW-0238">DNA-binding</keyword>
<evidence type="ECO:0000259" key="4">
    <source>
        <dbReference type="PROSITE" id="PS01124"/>
    </source>
</evidence>
<dbReference type="InterPro" id="IPR020449">
    <property type="entry name" value="Tscrpt_reg_AraC-type_HTH"/>
</dbReference>
<dbReference type="Gene3D" id="1.10.10.60">
    <property type="entry name" value="Homeodomain-like"/>
    <property type="match status" value="1"/>
</dbReference>
<dbReference type="PRINTS" id="PR00032">
    <property type="entry name" value="HTHARAC"/>
</dbReference>
<proteinExistence type="predicted"/>
<dbReference type="RefSeq" id="WP_285450708.1">
    <property type="nucleotide sequence ID" value="NZ_CP127173.1"/>
</dbReference>
<evidence type="ECO:0000256" key="2">
    <source>
        <dbReference type="ARBA" id="ARBA00023125"/>
    </source>
</evidence>
<evidence type="ECO:0000313" key="5">
    <source>
        <dbReference type="EMBL" id="WIV54140.1"/>
    </source>
</evidence>
<protein>
    <submittedName>
        <fullName evidence="5">AraC family transcriptional regulator</fullName>
    </submittedName>
</protein>
<dbReference type="InterPro" id="IPR018060">
    <property type="entry name" value="HTH_AraC"/>
</dbReference>
<sequence>MRRLIEHDLARRHVTTADELAAAVVTSVPTLRRRLREEGSSLRRIRDDVLVKAAETALKTTDEPIAAIAARLGFSETSAFTRAFRRWTGESPARFRLRHRGSPAG</sequence>
<evidence type="ECO:0000256" key="3">
    <source>
        <dbReference type="ARBA" id="ARBA00023163"/>
    </source>
</evidence>
<dbReference type="Proteomes" id="UP001227101">
    <property type="component" value="Chromosome"/>
</dbReference>
<evidence type="ECO:0000256" key="1">
    <source>
        <dbReference type="ARBA" id="ARBA00023015"/>
    </source>
</evidence>